<name>A0ABX4V3U1_9BURK</name>
<keyword evidence="3" id="KW-1185">Reference proteome</keyword>
<sequence>MSTPGSHSGRYPGFGPTLACKKLRECHGINLADQFACCARKLRLPDCEAGFNITAYLNLDVDNAYGMGDPESVLLDGAWRSQLRSRRSREAPRRRSYERFPSPRSFDFAHRQTGFCRIESISSPNDTAA</sequence>
<proteinExistence type="predicted"/>
<evidence type="ECO:0000256" key="1">
    <source>
        <dbReference type="SAM" id="MobiDB-lite"/>
    </source>
</evidence>
<evidence type="ECO:0000313" key="2">
    <source>
        <dbReference type="EMBL" id="PMS29894.1"/>
    </source>
</evidence>
<accession>A0ABX4V3U1</accession>
<gene>
    <name evidence="2" type="ORF">C0Z16_15685</name>
</gene>
<protein>
    <submittedName>
        <fullName evidence="2">Uncharacterized protein</fullName>
    </submittedName>
</protein>
<dbReference type="EMBL" id="PNXY01000010">
    <property type="protein sequence ID" value="PMS29894.1"/>
    <property type="molecule type" value="Genomic_DNA"/>
</dbReference>
<comment type="caution">
    <text evidence="2">The sequence shown here is derived from an EMBL/GenBank/DDBJ whole genome shotgun (WGS) entry which is preliminary data.</text>
</comment>
<organism evidence="2 3">
    <name type="scientific">Paraburkholderia rhynchosiae</name>
    <dbReference type="NCBI Taxonomy" id="487049"/>
    <lineage>
        <taxon>Bacteria</taxon>
        <taxon>Pseudomonadati</taxon>
        <taxon>Pseudomonadota</taxon>
        <taxon>Betaproteobacteria</taxon>
        <taxon>Burkholderiales</taxon>
        <taxon>Burkholderiaceae</taxon>
        <taxon>Paraburkholderia</taxon>
    </lineage>
</organism>
<feature type="compositionally biased region" description="Basic and acidic residues" evidence="1">
    <location>
        <begin position="88"/>
        <end position="98"/>
    </location>
</feature>
<evidence type="ECO:0000313" key="3">
    <source>
        <dbReference type="Proteomes" id="UP000235659"/>
    </source>
</evidence>
<dbReference type="Proteomes" id="UP000235659">
    <property type="component" value="Unassembled WGS sequence"/>
</dbReference>
<feature type="region of interest" description="Disordered" evidence="1">
    <location>
        <begin position="85"/>
        <end position="105"/>
    </location>
</feature>
<reference evidence="2 3" key="1">
    <citation type="submission" date="2018-01" db="EMBL/GenBank/DDBJ databases">
        <title>Whole genome analyses suggest that Burkholderia sensu lato contains two further novel genera in the rhizoxinica-symbiotica group Mycetohabitans gen. nov., and Trinickia gen. nov.: implications for the evolution of diazotrophy and nodulation in the Burkholderiaceae.</title>
        <authorList>
            <person name="Estrada-de los Santos P."/>
            <person name="Palmer M."/>
            <person name="Chavez-Ramirez B."/>
            <person name="Beukes C."/>
            <person name="Steenkamp E.T."/>
            <person name="Hirsch A.M."/>
            <person name="Manyaka P."/>
            <person name="Maluk M."/>
            <person name="Lafos M."/>
            <person name="Crook M."/>
            <person name="Gross E."/>
            <person name="Simon M.F."/>
            <person name="Bueno dos Reis Junior F."/>
            <person name="Poole P.S."/>
            <person name="Venter S.N."/>
            <person name="James E.K."/>
        </authorList>
    </citation>
    <scope>NUCLEOTIDE SEQUENCE [LARGE SCALE GENOMIC DNA]</scope>
    <source>
        <strain evidence="2 3">WSM 3937</strain>
    </source>
</reference>